<evidence type="ECO:0000259" key="1">
    <source>
        <dbReference type="Pfam" id="PF22691"/>
    </source>
</evidence>
<dbReference type="InterPro" id="IPR016039">
    <property type="entry name" value="Thiolase-like"/>
</dbReference>
<sequence length="387" mass="40218">MTGSGCAIVGLGVTEQGVGLGLEGRELRTRAVDLALADAGLPRDAIDGYIRAYVDREDLRYMGLSPNFSVSMMTGGATPVFSIIAAAAMIEAGQAEVVACVYGEAQTAFATTGKQDIGSYGYGYPMLYGLLGAAATHAFHARRHMHLYGTTSEHLGAVAVTQRDYAVGRPGTLGYGKPLTLAEHQASPLITDPFRRYDCTRNTDGGVAVLVTSAERARNLLSDPVFVLGAGTGHNIANWHQGLVYENHDNIAPAKARAFGQAGMGIEDIDMAQLYDPFTISPLMQLEAFGVVAPGQGGPFYAEGGAGPDGAMPTNTGGGQLSAYYSTGFTGVAEAILQLRGAAGAGQLKRAETALVSGHGMNAGVQNTWAHACMILGRNPRAKGATS</sequence>
<dbReference type="PIRSF" id="PIRSF000429">
    <property type="entry name" value="Ac-CoA_Ac_transf"/>
    <property type="match status" value="1"/>
</dbReference>
<dbReference type="AlphaFoldDB" id="A0A4Z0LVW3"/>
<dbReference type="Proteomes" id="UP000298050">
    <property type="component" value="Unassembled WGS sequence"/>
</dbReference>
<feature type="domain" description="Thiolase C-terminal" evidence="1">
    <location>
        <begin position="251"/>
        <end position="363"/>
    </location>
</feature>
<dbReference type="RefSeq" id="WP_135446171.1">
    <property type="nucleotide sequence ID" value="NZ_SRLE01000014.1"/>
</dbReference>
<protein>
    <submittedName>
        <fullName evidence="2">Thiolase family protein</fullName>
    </submittedName>
</protein>
<dbReference type="CDD" id="cd00829">
    <property type="entry name" value="SCP-x_thiolase"/>
    <property type="match status" value="1"/>
</dbReference>
<gene>
    <name evidence="2" type="ORF">E4634_18565</name>
</gene>
<dbReference type="PANTHER" id="PTHR42870">
    <property type="entry name" value="ACETYL-COA C-ACETYLTRANSFERASE"/>
    <property type="match status" value="1"/>
</dbReference>
<organism evidence="2 3">
    <name type="scientific">Mangrovimicrobium sediminis</name>
    <dbReference type="NCBI Taxonomy" id="2562682"/>
    <lineage>
        <taxon>Bacteria</taxon>
        <taxon>Pseudomonadati</taxon>
        <taxon>Pseudomonadota</taxon>
        <taxon>Gammaproteobacteria</taxon>
        <taxon>Cellvibrionales</taxon>
        <taxon>Halieaceae</taxon>
        <taxon>Mangrovimicrobium</taxon>
    </lineage>
</organism>
<dbReference type="OrthoDB" id="7053663at2"/>
<dbReference type="Pfam" id="PF22691">
    <property type="entry name" value="Thiolase_C_1"/>
    <property type="match status" value="1"/>
</dbReference>
<proteinExistence type="predicted"/>
<dbReference type="InterPro" id="IPR055140">
    <property type="entry name" value="Thiolase_C_2"/>
</dbReference>
<dbReference type="EMBL" id="SRLE01000014">
    <property type="protein sequence ID" value="TGD71278.1"/>
    <property type="molecule type" value="Genomic_DNA"/>
</dbReference>
<accession>A0A4Z0LVW3</accession>
<dbReference type="PANTHER" id="PTHR42870:SF1">
    <property type="entry name" value="NON-SPECIFIC LIPID-TRANSFER PROTEIN-LIKE 2"/>
    <property type="match status" value="1"/>
</dbReference>
<evidence type="ECO:0000313" key="2">
    <source>
        <dbReference type="EMBL" id="TGD71278.1"/>
    </source>
</evidence>
<name>A0A4Z0LVW3_9GAMM</name>
<dbReference type="SUPFAM" id="SSF53901">
    <property type="entry name" value="Thiolase-like"/>
    <property type="match status" value="2"/>
</dbReference>
<keyword evidence="3" id="KW-1185">Reference proteome</keyword>
<dbReference type="InterPro" id="IPR002155">
    <property type="entry name" value="Thiolase"/>
</dbReference>
<dbReference type="GO" id="GO:0003988">
    <property type="term" value="F:acetyl-CoA C-acyltransferase activity"/>
    <property type="evidence" value="ECO:0007669"/>
    <property type="project" value="UniProtKB-ARBA"/>
</dbReference>
<reference evidence="2 3" key="1">
    <citation type="submission" date="2019-04" db="EMBL/GenBank/DDBJ databases">
        <title>Taxonomy of novel Haliea sp. from mangrove soil of West Coast of India.</title>
        <authorList>
            <person name="Verma A."/>
            <person name="Kumar P."/>
            <person name="Krishnamurthi S."/>
        </authorList>
    </citation>
    <scope>NUCLEOTIDE SEQUENCE [LARGE SCALE GENOMIC DNA]</scope>
    <source>
        <strain evidence="2 3">SAOS-164</strain>
    </source>
</reference>
<dbReference type="Gene3D" id="3.40.47.10">
    <property type="match status" value="1"/>
</dbReference>
<evidence type="ECO:0000313" key="3">
    <source>
        <dbReference type="Proteomes" id="UP000298050"/>
    </source>
</evidence>
<comment type="caution">
    <text evidence="2">The sequence shown here is derived from an EMBL/GenBank/DDBJ whole genome shotgun (WGS) entry which is preliminary data.</text>
</comment>